<evidence type="ECO:0000256" key="1">
    <source>
        <dbReference type="SAM" id="SignalP"/>
    </source>
</evidence>
<keyword evidence="1" id="KW-0732">Signal</keyword>
<accession>R7TWJ1</accession>
<reference evidence="3" key="3">
    <citation type="submission" date="2015-06" db="UniProtKB">
        <authorList>
            <consortium name="EnsemblMetazoa"/>
        </authorList>
    </citation>
    <scope>IDENTIFICATION</scope>
</reference>
<proteinExistence type="predicted"/>
<organism evidence="2">
    <name type="scientific">Capitella teleta</name>
    <name type="common">Polychaete worm</name>
    <dbReference type="NCBI Taxonomy" id="283909"/>
    <lineage>
        <taxon>Eukaryota</taxon>
        <taxon>Metazoa</taxon>
        <taxon>Spiralia</taxon>
        <taxon>Lophotrochozoa</taxon>
        <taxon>Annelida</taxon>
        <taxon>Polychaeta</taxon>
        <taxon>Sedentaria</taxon>
        <taxon>Scolecida</taxon>
        <taxon>Capitellidae</taxon>
        <taxon>Capitella</taxon>
    </lineage>
</organism>
<protein>
    <submittedName>
        <fullName evidence="2 3">Uncharacterized protein</fullName>
    </submittedName>
</protein>
<evidence type="ECO:0000313" key="2">
    <source>
        <dbReference type="EMBL" id="ELT95330.1"/>
    </source>
</evidence>
<evidence type="ECO:0000313" key="4">
    <source>
        <dbReference type="Proteomes" id="UP000014760"/>
    </source>
</evidence>
<feature type="signal peptide" evidence="1">
    <location>
        <begin position="1"/>
        <end position="22"/>
    </location>
</feature>
<dbReference type="Proteomes" id="UP000014760">
    <property type="component" value="Unassembled WGS sequence"/>
</dbReference>
<gene>
    <name evidence="2" type="ORF">CAPTEDRAFT_211577</name>
</gene>
<sequence length="143" mass="16297">MHHQSRIIILSIVLATIHTSQAANQEQVLEDYLLSVVRALKGPRRIEPSTDAPEDEMKTQTVGQLQSEAMTFEPQWSRVAKRDNTCCSLDLFCYICRRKRTLPDQLQHLVQLRAAGTKRPKAALQPRSPDMAVLQLLKKLQTH</sequence>
<feature type="chain" id="PRO_5008787414" evidence="1">
    <location>
        <begin position="23"/>
        <end position="143"/>
    </location>
</feature>
<dbReference type="EnsemblMetazoa" id="CapteT211577">
    <property type="protein sequence ID" value="CapteP211577"/>
    <property type="gene ID" value="CapteG211577"/>
</dbReference>
<reference evidence="4" key="1">
    <citation type="submission" date="2012-12" db="EMBL/GenBank/DDBJ databases">
        <authorList>
            <person name="Hellsten U."/>
            <person name="Grimwood J."/>
            <person name="Chapman J.A."/>
            <person name="Shapiro H."/>
            <person name="Aerts A."/>
            <person name="Otillar R.P."/>
            <person name="Terry A.Y."/>
            <person name="Boore J.L."/>
            <person name="Simakov O."/>
            <person name="Marletaz F."/>
            <person name="Cho S.-J."/>
            <person name="Edsinger-Gonzales E."/>
            <person name="Havlak P."/>
            <person name="Kuo D.-H."/>
            <person name="Larsson T."/>
            <person name="Lv J."/>
            <person name="Arendt D."/>
            <person name="Savage R."/>
            <person name="Osoegawa K."/>
            <person name="de Jong P."/>
            <person name="Lindberg D.R."/>
            <person name="Seaver E.C."/>
            <person name="Weisblat D.A."/>
            <person name="Putnam N.H."/>
            <person name="Grigoriev I.V."/>
            <person name="Rokhsar D.S."/>
        </authorList>
    </citation>
    <scope>NUCLEOTIDE SEQUENCE</scope>
    <source>
        <strain evidence="4">I ESC-2004</strain>
    </source>
</reference>
<name>R7TWJ1_CAPTE</name>
<dbReference type="AlphaFoldDB" id="R7TWJ1"/>
<reference evidence="2 4" key="2">
    <citation type="journal article" date="2013" name="Nature">
        <title>Insights into bilaterian evolution from three spiralian genomes.</title>
        <authorList>
            <person name="Simakov O."/>
            <person name="Marletaz F."/>
            <person name="Cho S.J."/>
            <person name="Edsinger-Gonzales E."/>
            <person name="Havlak P."/>
            <person name="Hellsten U."/>
            <person name="Kuo D.H."/>
            <person name="Larsson T."/>
            <person name="Lv J."/>
            <person name="Arendt D."/>
            <person name="Savage R."/>
            <person name="Osoegawa K."/>
            <person name="de Jong P."/>
            <person name="Grimwood J."/>
            <person name="Chapman J.A."/>
            <person name="Shapiro H."/>
            <person name="Aerts A."/>
            <person name="Otillar R.P."/>
            <person name="Terry A.Y."/>
            <person name="Boore J.L."/>
            <person name="Grigoriev I.V."/>
            <person name="Lindberg D.R."/>
            <person name="Seaver E.C."/>
            <person name="Weisblat D.A."/>
            <person name="Putnam N.H."/>
            <person name="Rokhsar D.S."/>
        </authorList>
    </citation>
    <scope>NUCLEOTIDE SEQUENCE</scope>
    <source>
        <strain evidence="2 4">I ESC-2004</strain>
    </source>
</reference>
<dbReference type="HOGENOM" id="CLU_1808053_0_0_1"/>
<keyword evidence="4" id="KW-1185">Reference proteome</keyword>
<evidence type="ECO:0000313" key="3">
    <source>
        <dbReference type="EnsemblMetazoa" id="CapteP211577"/>
    </source>
</evidence>
<dbReference type="EMBL" id="AMQN01011878">
    <property type="status" value="NOT_ANNOTATED_CDS"/>
    <property type="molecule type" value="Genomic_DNA"/>
</dbReference>
<dbReference type="EMBL" id="KB309157">
    <property type="protein sequence ID" value="ELT95330.1"/>
    <property type="molecule type" value="Genomic_DNA"/>
</dbReference>